<keyword evidence="3" id="KW-1185">Reference proteome</keyword>
<dbReference type="NCBIfam" id="TIGR02563">
    <property type="entry name" value="cas_Csy4"/>
    <property type="match status" value="1"/>
</dbReference>
<name>A0AAX2LMW8_VIBFL</name>
<evidence type="ECO:0000313" key="3">
    <source>
        <dbReference type="Proteomes" id="UP000057088"/>
    </source>
</evidence>
<dbReference type="Pfam" id="PF09618">
    <property type="entry name" value="Cas_Csy4"/>
    <property type="match status" value="1"/>
</dbReference>
<reference evidence="1" key="2">
    <citation type="submission" date="2018-01" db="EMBL/GenBank/DDBJ databases">
        <title>FDA dAtabase for Regulatory Grade micrObial Sequences (FDA-ARGOS): Supporting development and validation of Infectious Disease Dx tests.</title>
        <authorList>
            <person name="Hoffmann M."/>
            <person name="Allard M."/>
            <person name="Evans P."/>
            <person name="Brown E."/>
            <person name="Tallon L."/>
            <person name="Sadzewicz L."/>
            <person name="Sengamalay N."/>
            <person name="Ott S."/>
            <person name="Godinez A."/>
            <person name="Nagaraj S."/>
            <person name="Vyas G."/>
            <person name="Aluvathingal J."/>
            <person name="Nadendla S."/>
            <person name="Geyer C."/>
            <person name="Sichtig H."/>
        </authorList>
    </citation>
    <scope>NUCLEOTIDE SEQUENCE</scope>
    <source>
        <strain evidence="1">ATCC 33809</strain>
    </source>
</reference>
<protein>
    <submittedName>
        <fullName evidence="2">CRISPR-associated protein, Csy4 family</fullName>
    </submittedName>
    <submittedName>
        <fullName evidence="1">Type I-F CRISPR-associated endoribonuclease Cas6/Csy4</fullName>
    </submittedName>
</protein>
<dbReference type="RefSeq" id="WP_061056317.1">
    <property type="nucleotide sequence ID" value="NZ_CABLBX010000029.1"/>
</dbReference>
<reference evidence="3" key="1">
    <citation type="submission" date="2015-12" db="EMBL/GenBank/DDBJ databases">
        <title>FDA dAtabase for Regulatory Grade micrObial Sequences (FDA-ARGOS): Supporting development and validation of Infectious Disease Dx tests.</title>
        <authorList>
            <person name="Hoffmann M."/>
            <person name="Allard M."/>
            <person name="Evans P."/>
            <person name="Brown E."/>
            <person name="Tallon L.J."/>
            <person name="Sadzewicz L."/>
            <person name="Sengamalay N."/>
            <person name="Ott S."/>
            <person name="Godinez A."/>
            <person name="Nagaraj S."/>
            <person name="Vyas G."/>
            <person name="Aluvathingal J."/>
            <person name="Nadendla S."/>
            <person name="Geyer C."/>
            <person name="Sichtig H."/>
        </authorList>
    </citation>
    <scope>NUCLEOTIDE SEQUENCE [LARGE SCALE GENOMIC DNA]</scope>
    <source>
        <strain evidence="3">ATCC 33809</strain>
    </source>
</reference>
<dbReference type="GeneID" id="29386319"/>
<organism evidence="2 4">
    <name type="scientific">Vibrio fluvialis</name>
    <dbReference type="NCBI Taxonomy" id="676"/>
    <lineage>
        <taxon>Bacteria</taxon>
        <taxon>Pseudomonadati</taxon>
        <taxon>Pseudomonadota</taxon>
        <taxon>Gammaproteobacteria</taxon>
        <taxon>Vibrionales</taxon>
        <taxon>Vibrionaceae</taxon>
        <taxon>Vibrio</taxon>
    </lineage>
</organism>
<dbReference type="EMBL" id="UHIP01000001">
    <property type="protein sequence ID" value="SUP22153.1"/>
    <property type="molecule type" value="Genomic_DNA"/>
</dbReference>
<dbReference type="InterPro" id="IPR042564">
    <property type="entry name" value="CRISPR-Cas6/Csy4_sf"/>
</dbReference>
<sequence>MGSRYYFSIRYVPDYADNELLAGRCISNMHGFLSHERNKPFKNSVGICFPVWNEQTVGNVITFVSTNESILTGLSYQPYFSRMVNENLFEISDIKAVPDDAEEVRFVFNKTIQKIFNGSKKRRIKRAMKRAEEFGHAFTPISVEEREFELFHEIPISSKSSGHDFVLHIQRQYPVVAEIEQHFNGYGFASNQQWRGTVPLATI</sequence>
<dbReference type="KEGG" id="vfl:AL536_11075"/>
<dbReference type="Proteomes" id="UP000057088">
    <property type="component" value="Chromosome 2"/>
</dbReference>
<gene>
    <name evidence="1" type="primary">cas6f</name>
    <name evidence="1" type="ORF">AL536_11075</name>
    <name evidence="2" type="ORF">NCTC11327_00948</name>
</gene>
<dbReference type="Proteomes" id="UP000254626">
    <property type="component" value="Unassembled WGS sequence"/>
</dbReference>
<accession>A0AAX2LMW8</accession>
<dbReference type="AlphaFoldDB" id="A0AAX2LMW8"/>
<evidence type="ECO:0000313" key="4">
    <source>
        <dbReference type="Proteomes" id="UP000254626"/>
    </source>
</evidence>
<dbReference type="InterPro" id="IPR013396">
    <property type="entry name" value="CRISPR-assoc_prot_Csy4"/>
</dbReference>
<dbReference type="GO" id="GO:0043571">
    <property type="term" value="P:maintenance of CRISPR repeat elements"/>
    <property type="evidence" value="ECO:0007669"/>
    <property type="project" value="InterPro"/>
</dbReference>
<proteinExistence type="predicted"/>
<evidence type="ECO:0000313" key="1">
    <source>
        <dbReference type="EMBL" id="AMF94036.1"/>
    </source>
</evidence>
<reference evidence="2 4" key="3">
    <citation type="submission" date="2018-06" db="EMBL/GenBank/DDBJ databases">
        <authorList>
            <consortium name="Pathogen Informatics"/>
            <person name="Doyle S."/>
        </authorList>
    </citation>
    <scope>NUCLEOTIDE SEQUENCE [LARGE SCALE GENOMIC DNA]</scope>
    <source>
        <strain evidence="2 4">NCTC11327</strain>
    </source>
</reference>
<dbReference type="Gene3D" id="3.30.70.2540">
    <property type="entry name" value="CRISPR-associated endoribonuclease Cas6/Csy4"/>
    <property type="match status" value="1"/>
</dbReference>
<evidence type="ECO:0000313" key="2">
    <source>
        <dbReference type="EMBL" id="SUP22153.1"/>
    </source>
</evidence>
<dbReference type="GO" id="GO:0004519">
    <property type="term" value="F:endonuclease activity"/>
    <property type="evidence" value="ECO:0007669"/>
    <property type="project" value="InterPro"/>
</dbReference>
<dbReference type="EMBL" id="CP014035">
    <property type="protein sequence ID" value="AMF94036.1"/>
    <property type="molecule type" value="Genomic_DNA"/>
</dbReference>